<dbReference type="GO" id="GO:0005975">
    <property type="term" value="P:carbohydrate metabolic process"/>
    <property type="evidence" value="ECO:0007669"/>
    <property type="project" value="InterPro"/>
</dbReference>
<evidence type="ECO:0000256" key="2">
    <source>
        <dbReference type="ARBA" id="ARBA00022490"/>
    </source>
</evidence>
<dbReference type="InterPro" id="IPR036291">
    <property type="entry name" value="NAD(P)-bd_dom_sf"/>
</dbReference>
<keyword evidence="3 11" id="KW-0444">Lipid biosynthesis</keyword>
<dbReference type="GO" id="GO:0005829">
    <property type="term" value="C:cytosol"/>
    <property type="evidence" value="ECO:0007669"/>
    <property type="project" value="TreeGrafter"/>
</dbReference>
<comment type="pathway">
    <text evidence="11">Membrane lipid metabolism; glycerophospholipid metabolism.</text>
</comment>
<feature type="binding site" evidence="11">
    <location>
        <position position="257"/>
    </location>
    <ligand>
        <name>NADPH</name>
        <dbReference type="ChEBI" id="CHEBI:57783"/>
    </ligand>
</feature>
<comment type="catalytic activity">
    <reaction evidence="11">
        <text>sn-glycerol 3-phosphate + NAD(+) = dihydroxyacetone phosphate + NADH + H(+)</text>
        <dbReference type="Rhea" id="RHEA:11092"/>
        <dbReference type="ChEBI" id="CHEBI:15378"/>
        <dbReference type="ChEBI" id="CHEBI:57540"/>
        <dbReference type="ChEBI" id="CHEBI:57597"/>
        <dbReference type="ChEBI" id="CHEBI:57642"/>
        <dbReference type="ChEBI" id="CHEBI:57945"/>
        <dbReference type="EC" id="1.1.1.94"/>
    </reaction>
</comment>
<dbReference type="NCBIfam" id="NF000940">
    <property type="entry name" value="PRK00094.1-2"/>
    <property type="match status" value="1"/>
</dbReference>
<dbReference type="Gene3D" id="3.40.50.720">
    <property type="entry name" value="NAD(P)-binding Rossmann-like Domain"/>
    <property type="match status" value="1"/>
</dbReference>
<evidence type="ECO:0000256" key="5">
    <source>
        <dbReference type="ARBA" id="ARBA00022857"/>
    </source>
</evidence>
<dbReference type="GO" id="GO:0051287">
    <property type="term" value="F:NAD binding"/>
    <property type="evidence" value="ECO:0007669"/>
    <property type="project" value="InterPro"/>
</dbReference>
<evidence type="ECO:0000256" key="8">
    <source>
        <dbReference type="ARBA" id="ARBA00023098"/>
    </source>
</evidence>
<dbReference type="SUPFAM" id="SSF48179">
    <property type="entry name" value="6-phosphogluconate dehydrogenase C-terminal domain-like"/>
    <property type="match status" value="1"/>
</dbReference>
<evidence type="ECO:0000256" key="7">
    <source>
        <dbReference type="ARBA" id="ARBA00023027"/>
    </source>
</evidence>
<feature type="binding site" evidence="13">
    <location>
        <position position="108"/>
    </location>
    <ligand>
        <name>substrate</name>
    </ligand>
</feature>
<feature type="binding site" evidence="11">
    <location>
        <position position="258"/>
    </location>
    <ligand>
        <name>sn-glycerol 3-phosphate</name>
        <dbReference type="ChEBI" id="CHEBI:57597"/>
    </ligand>
</feature>
<feature type="binding site" evidence="11">
    <location>
        <position position="246"/>
    </location>
    <ligand>
        <name>sn-glycerol 3-phosphate</name>
        <dbReference type="ChEBI" id="CHEBI:57597"/>
    </ligand>
</feature>
<feature type="binding site" evidence="11">
    <location>
        <position position="257"/>
    </location>
    <ligand>
        <name>sn-glycerol 3-phosphate</name>
        <dbReference type="ChEBI" id="CHEBI:57597"/>
    </ligand>
</feature>
<feature type="binding site" evidence="13">
    <location>
        <begin position="257"/>
        <end position="258"/>
    </location>
    <ligand>
        <name>substrate</name>
    </ligand>
</feature>
<feature type="binding site" evidence="11">
    <location>
        <position position="283"/>
    </location>
    <ligand>
        <name>NADPH</name>
        <dbReference type="ChEBI" id="CHEBI:57783"/>
    </ligand>
</feature>
<comment type="caution">
    <text evidence="19">The sequence shown here is derived from an EMBL/GenBank/DDBJ whole genome shotgun (WGS) entry which is preliminary data.</text>
</comment>
<dbReference type="GO" id="GO:0006650">
    <property type="term" value="P:glycerophospholipid metabolic process"/>
    <property type="evidence" value="ECO:0007669"/>
    <property type="project" value="UniProtKB-UniRule"/>
</dbReference>
<accession>A0A170S295</accession>
<dbReference type="EC" id="1.1.1.94" evidence="11"/>
<dbReference type="PANTHER" id="PTHR11728">
    <property type="entry name" value="GLYCEROL-3-PHOSPHATE DEHYDROGENASE"/>
    <property type="match status" value="1"/>
</dbReference>
<comment type="subcellular location">
    <subcellularLocation>
        <location evidence="11">Cytoplasm</location>
    </subcellularLocation>
</comment>
<comment type="caution">
    <text evidence="11">Lacks conserved residue(s) required for the propagation of feature annotation.</text>
</comment>
<dbReference type="FunFam" id="3.40.50.720:FF:000019">
    <property type="entry name" value="Glycerol-3-phosphate dehydrogenase [NAD(P)+]"/>
    <property type="match status" value="1"/>
</dbReference>
<protein>
    <recommendedName>
        <fullName evidence="11">Glycerol-3-phosphate dehydrogenase [NAD(P)+]</fullName>
        <ecNumber evidence="11">1.1.1.94</ecNumber>
    </recommendedName>
    <alternativeName>
        <fullName evidence="11">NAD(P)(+)-dependent glycerol-3-phosphate dehydrogenase</fullName>
    </alternativeName>
    <alternativeName>
        <fullName evidence="11">NAD(P)H-dependent dihydroxyacetone-phosphate reductase</fullName>
    </alternativeName>
</protein>
<evidence type="ECO:0000313" key="19">
    <source>
        <dbReference type="EMBL" id="GAT77540.1"/>
    </source>
</evidence>
<feature type="binding site" evidence="11">
    <location>
        <position position="108"/>
    </location>
    <ligand>
        <name>sn-glycerol 3-phosphate</name>
        <dbReference type="ChEBI" id="CHEBI:57597"/>
    </ligand>
</feature>
<keyword evidence="9 11" id="KW-0594">Phospholipid biosynthesis</keyword>
<feature type="active site" description="Proton acceptor" evidence="11 12">
    <location>
        <position position="191"/>
    </location>
</feature>
<evidence type="ECO:0000256" key="14">
    <source>
        <dbReference type="PIRSR" id="PIRSR000114-3"/>
    </source>
</evidence>
<feature type="binding site" evidence="11">
    <location>
        <position position="10"/>
    </location>
    <ligand>
        <name>NADPH</name>
        <dbReference type="ChEBI" id="CHEBI:57783"/>
    </ligand>
</feature>
<keyword evidence="5 11" id="KW-0521">NADP</keyword>
<dbReference type="PIRSF" id="PIRSF000114">
    <property type="entry name" value="Glycerol-3-P_dh"/>
    <property type="match status" value="1"/>
</dbReference>
<evidence type="ECO:0000256" key="4">
    <source>
        <dbReference type="ARBA" id="ARBA00022741"/>
    </source>
</evidence>
<evidence type="ECO:0000256" key="6">
    <source>
        <dbReference type="ARBA" id="ARBA00023002"/>
    </source>
</evidence>
<dbReference type="GO" id="GO:0141152">
    <property type="term" value="F:glycerol-3-phosphate dehydrogenase (NAD+) activity"/>
    <property type="evidence" value="ECO:0007669"/>
    <property type="project" value="RHEA"/>
</dbReference>
<keyword evidence="8 11" id="KW-0443">Lipid metabolism</keyword>
<feature type="binding site" evidence="11">
    <location>
        <position position="256"/>
    </location>
    <ligand>
        <name>sn-glycerol 3-phosphate</name>
        <dbReference type="ChEBI" id="CHEBI:57597"/>
    </ligand>
</feature>
<dbReference type="GO" id="GO:0046167">
    <property type="term" value="P:glycerol-3-phosphate biosynthetic process"/>
    <property type="evidence" value="ECO:0007669"/>
    <property type="project" value="UniProtKB-UniRule"/>
</dbReference>
<feature type="binding site" evidence="11">
    <location>
        <position position="138"/>
    </location>
    <ligand>
        <name>sn-glycerol 3-phosphate</name>
        <dbReference type="ChEBI" id="CHEBI:57597"/>
    </ligand>
</feature>
<feature type="binding site" evidence="11">
    <location>
        <position position="136"/>
    </location>
    <ligand>
        <name>sn-glycerol 3-phosphate</name>
        <dbReference type="ChEBI" id="CHEBI:57597"/>
    </ligand>
</feature>
<feature type="binding site" evidence="11">
    <location>
        <position position="11"/>
    </location>
    <ligand>
        <name>NADPH</name>
        <dbReference type="ChEBI" id="CHEBI:57783"/>
    </ligand>
</feature>
<dbReference type="GO" id="GO:0141153">
    <property type="term" value="F:glycerol-3-phosphate dehydrogenase (NADP+) activity"/>
    <property type="evidence" value="ECO:0007669"/>
    <property type="project" value="RHEA"/>
</dbReference>
<dbReference type="Pfam" id="PF07479">
    <property type="entry name" value="NAD_Gly3P_dh_C"/>
    <property type="match status" value="1"/>
</dbReference>
<dbReference type="PANTHER" id="PTHR11728:SF1">
    <property type="entry name" value="GLYCEROL-3-PHOSPHATE DEHYDROGENASE [NAD(+)] 2, CHLOROPLASTIC"/>
    <property type="match status" value="1"/>
</dbReference>
<dbReference type="NCBIfam" id="NF000942">
    <property type="entry name" value="PRK00094.1-4"/>
    <property type="match status" value="1"/>
</dbReference>
<dbReference type="PRINTS" id="PR00077">
    <property type="entry name" value="GPDHDRGNASE"/>
</dbReference>
<evidence type="ECO:0000256" key="15">
    <source>
        <dbReference type="RuleBase" id="RU000437"/>
    </source>
</evidence>
<feature type="domain" description="Glycerol-3-phosphate dehydrogenase NAD-dependent C-terminal" evidence="18">
    <location>
        <begin position="180"/>
        <end position="322"/>
    </location>
</feature>
<keyword evidence="4 11" id="KW-0547">Nucleotide-binding</keyword>
<dbReference type="GO" id="GO:0008654">
    <property type="term" value="P:phospholipid biosynthetic process"/>
    <property type="evidence" value="ECO:0007669"/>
    <property type="project" value="UniProtKB-KW"/>
</dbReference>
<sequence length="327" mass="35720">MKISILGAGSFGTAIAIALSAHGIPVNLWGRDHRNITHINTYRKNLKYLPTYHLPDNIYATSNIDDVLSDNNTCIILTIPTQQLRTICTQIQHKQHMCKNTPILICSKGIEITSLKFPSEIAEEILQYNPIFILSGPSFAKEIAEHLPCSIVLAGDNKELGESLIEKISNDVLKIIYHQDIIGVQIGAALKNIIAIACGIIAGKNLGNNAVATVITKGMNEIKTLYIAKNHSIDLHTLIGPSCLGDLILTCTTEHSRNMAFGLEIGKGRNINTLIDHNLKLVEGTSTVKPLISLAKKLNVELPICISIYNLLHENISLDKAISNILS</sequence>
<feature type="binding site" evidence="14">
    <location>
        <position position="280"/>
    </location>
    <ligand>
        <name>NAD(+)</name>
        <dbReference type="ChEBI" id="CHEBI:57540"/>
    </ligand>
</feature>
<dbReference type="InterPro" id="IPR006109">
    <property type="entry name" value="G3P_DH_NAD-dep_C"/>
</dbReference>
<comment type="similarity">
    <text evidence="1 11 15">Belongs to the NAD-dependent glycerol-3-phosphate dehydrogenase family.</text>
</comment>
<proteinExistence type="inferred from homology"/>
<keyword evidence="6 11" id="KW-0560">Oxidoreductase</keyword>
<feature type="domain" description="Glycerol-3-phosphate dehydrogenase NAD-dependent N-terminal" evidence="17">
    <location>
        <begin position="2"/>
        <end position="159"/>
    </location>
</feature>
<evidence type="ECO:0000256" key="16">
    <source>
        <dbReference type="RuleBase" id="RU000439"/>
    </source>
</evidence>
<comment type="function">
    <text evidence="11">Catalyzes the reduction of the glycolytic intermediate dihydroxyacetone phosphate (DHAP) to sn-glycerol 3-phosphate (G3P), the key precursor for phospholipid synthesis.</text>
</comment>
<feature type="binding site" evidence="11">
    <location>
        <position position="108"/>
    </location>
    <ligand>
        <name>NADPH</name>
        <dbReference type="ChEBI" id="CHEBI:57783"/>
    </ligand>
</feature>
<dbReference type="Gene3D" id="1.10.1040.10">
    <property type="entry name" value="N-(1-d-carboxylethyl)-l-norvaline Dehydrogenase, domain 2"/>
    <property type="match status" value="1"/>
</dbReference>
<dbReference type="InterPro" id="IPR011128">
    <property type="entry name" value="G3P_DH_NAD-dep_N"/>
</dbReference>
<feature type="binding site" evidence="11">
    <location>
        <position position="191"/>
    </location>
    <ligand>
        <name>sn-glycerol 3-phosphate</name>
        <dbReference type="ChEBI" id="CHEBI:57597"/>
    </ligand>
</feature>
<evidence type="ECO:0000256" key="13">
    <source>
        <dbReference type="PIRSR" id="PIRSR000114-2"/>
    </source>
</evidence>
<dbReference type="InterPro" id="IPR006168">
    <property type="entry name" value="G3P_DH_NAD-dep"/>
</dbReference>
<keyword evidence="10 11" id="KW-1208">Phospholipid metabolism</keyword>
<dbReference type="Pfam" id="PF01210">
    <property type="entry name" value="NAD_Gly3P_dh_N"/>
    <property type="match status" value="1"/>
</dbReference>
<feature type="binding site" evidence="14">
    <location>
        <position position="257"/>
    </location>
    <ligand>
        <name>NAD(+)</name>
        <dbReference type="ChEBI" id="CHEBI:57540"/>
    </ligand>
</feature>
<feature type="binding site" evidence="14">
    <location>
        <position position="140"/>
    </location>
    <ligand>
        <name>NAD(+)</name>
        <dbReference type="ChEBI" id="CHEBI:57540"/>
    </ligand>
</feature>
<feature type="binding site" evidence="14">
    <location>
        <begin position="7"/>
        <end position="12"/>
    </location>
    <ligand>
        <name>NAD(+)</name>
        <dbReference type="ChEBI" id="CHEBI:57540"/>
    </ligand>
</feature>
<dbReference type="PROSITE" id="PS00957">
    <property type="entry name" value="NAD_G3PDH"/>
    <property type="match status" value="1"/>
</dbReference>
<feature type="binding site" evidence="11">
    <location>
        <position position="31"/>
    </location>
    <ligand>
        <name>NADPH</name>
        <dbReference type="ChEBI" id="CHEBI:57783"/>
    </ligand>
</feature>
<evidence type="ECO:0000313" key="20">
    <source>
        <dbReference type="Proteomes" id="UP000092677"/>
    </source>
</evidence>
<dbReference type="InterPro" id="IPR008927">
    <property type="entry name" value="6-PGluconate_DH-like_C_sf"/>
</dbReference>
<evidence type="ECO:0000256" key="9">
    <source>
        <dbReference type="ARBA" id="ARBA00023209"/>
    </source>
</evidence>
<dbReference type="NCBIfam" id="NF011213">
    <property type="entry name" value="PRK14620.1"/>
    <property type="match status" value="1"/>
</dbReference>
<name>A0A170S295_EHRRU</name>
<dbReference type="InterPro" id="IPR013328">
    <property type="entry name" value="6PGD_dom2"/>
</dbReference>
<gene>
    <name evidence="11 19" type="primary">gpsA</name>
    <name evidence="19" type="ORF">EHRUM2_07660</name>
</gene>
<dbReference type="HAMAP" id="MF_00394">
    <property type="entry name" value="NAD_Glyc3P_dehydrog"/>
    <property type="match status" value="1"/>
</dbReference>
<comment type="catalytic activity">
    <reaction evidence="11 16">
        <text>sn-glycerol 3-phosphate + NADP(+) = dihydroxyacetone phosphate + NADPH + H(+)</text>
        <dbReference type="Rhea" id="RHEA:11096"/>
        <dbReference type="ChEBI" id="CHEBI:15378"/>
        <dbReference type="ChEBI" id="CHEBI:57597"/>
        <dbReference type="ChEBI" id="CHEBI:57642"/>
        <dbReference type="ChEBI" id="CHEBI:57783"/>
        <dbReference type="ChEBI" id="CHEBI:58349"/>
        <dbReference type="EC" id="1.1.1.94"/>
    </reaction>
</comment>
<dbReference type="RefSeq" id="WP_065432798.1">
    <property type="nucleotide sequence ID" value="NZ_BDDL01000085.1"/>
</dbReference>
<evidence type="ECO:0000256" key="11">
    <source>
        <dbReference type="HAMAP-Rule" id="MF_00394"/>
    </source>
</evidence>
<feature type="binding site" evidence="11">
    <location>
        <position position="281"/>
    </location>
    <ligand>
        <name>NADPH</name>
        <dbReference type="ChEBI" id="CHEBI:57783"/>
    </ligand>
</feature>
<feature type="binding site" evidence="11">
    <location>
        <position position="48"/>
    </location>
    <ligand>
        <name>NADPH</name>
        <dbReference type="ChEBI" id="CHEBI:57783"/>
    </ligand>
</feature>
<reference evidence="20" key="1">
    <citation type="submission" date="2016-05" db="EMBL/GenBank/DDBJ databases">
        <title>Draft genome sequences of four strains of Ehrlichia ruminantium, a tick-borne pathogen of ruminants, isolated from Zimbabwe, The Gambia and Ghana.</title>
        <authorList>
            <person name="Nakao R."/>
            <person name="Jongejan F."/>
            <person name="Sugimoto C."/>
        </authorList>
    </citation>
    <scope>NUCLEOTIDE SEQUENCE [LARGE SCALE GENOMIC DNA]</scope>
    <source>
        <strain evidence="20">Kerr Seringe</strain>
    </source>
</reference>
<evidence type="ECO:0000256" key="3">
    <source>
        <dbReference type="ARBA" id="ARBA00022516"/>
    </source>
</evidence>
<evidence type="ECO:0000259" key="17">
    <source>
        <dbReference type="Pfam" id="PF01210"/>
    </source>
</evidence>
<feature type="binding site" evidence="11">
    <location>
        <position position="140"/>
    </location>
    <ligand>
        <name>NADPH</name>
        <dbReference type="ChEBI" id="CHEBI:57783"/>
    </ligand>
</feature>
<evidence type="ECO:0000256" key="12">
    <source>
        <dbReference type="PIRSR" id="PIRSR000114-1"/>
    </source>
</evidence>
<keyword evidence="7 11" id="KW-0520">NAD</keyword>
<evidence type="ECO:0000256" key="10">
    <source>
        <dbReference type="ARBA" id="ARBA00023264"/>
    </source>
</evidence>
<organism evidence="19 20">
    <name type="scientific">Ehrlichia ruminantium</name>
    <name type="common">heartwater rickettsia</name>
    <name type="synonym">Cowdria ruminantium</name>
    <dbReference type="NCBI Taxonomy" id="779"/>
    <lineage>
        <taxon>Bacteria</taxon>
        <taxon>Pseudomonadati</taxon>
        <taxon>Pseudomonadota</taxon>
        <taxon>Alphaproteobacteria</taxon>
        <taxon>Rickettsiales</taxon>
        <taxon>Anaplasmataceae</taxon>
        <taxon>Ehrlichia</taxon>
    </lineage>
</organism>
<dbReference type="SUPFAM" id="SSF51735">
    <property type="entry name" value="NAD(P)-binding Rossmann-fold domains"/>
    <property type="match status" value="1"/>
</dbReference>
<dbReference type="AlphaFoldDB" id="A0A170S295"/>
<keyword evidence="2 11" id="KW-0963">Cytoplasm</keyword>
<evidence type="ECO:0000259" key="18">
    <source>
        <dbReference type="Pfam" id="PF07479"/>
    </source>
</evidence>
<dbReference type="EMBL" id="BDDL01000085">
    <property type="protein sequence ID" value="GAT77540.1"/>
    <property type="molecule type" value="Genomic_DNA"/>
</dbReference>
<dbReference type="Proteomes" id="UP000092677">
    <property type="component" value="Unassembled WGS sequence"/>
</dbReference>
<evidence type="ECO:0000256" key="1">
    <source>
        <dbReference type="ARBA" id="ARBA00011009"/>
    </source>
</evidence>
<dbReference type="UniPathway" id="UPA00940"/>
<dbReference type="GO" id="GO:0046168">
    <property type="term" value="P:glycerol-3-phosphate catabolic process"/>
    <property type="evidence" value="ECO:0007669"/>
    <property type="project" value="InterPro"/>
</dbReference>